<reference evidence="1 2" key="1">
    <citation type="submission" date="2017-09" db="EMBL/GenBank/DDBJ databases">
        <title>Biocontrol bacteria screening and application from spent mushroom substrate.</title>
        <authorList>
            <person name="Sun X."/>
        </authorList>
    </citation>
    <scope>NUCLEOTIDE SEQUENCE [LARGE SCALE GENOMIC DNA]</scope>
    <source>
        <strain evidence="1 2">100374</strain>
    </source>
</reference>
<keyword evidence="2" id="KW-1185">Reference proteome</keyword>
<dbReference type="EMBL" id="NWUW01000024">
    <property type="protein sequence ID" value="PIE92927.1"/>
    <property type="molecule type" value="Genomic_DNA"/>
</dbReference>
<dbReference type="GO" id="GO:0006352">
    <property type="term" value="P:DNA-templated transcription initiation"/>
    <property type="evidence" value="ECO:0007669"/>
    <property type="project" value="InterPro"/>
</dbReference>
<feature type="non-terminal residue" evidence="1">
    <location>
        <position position="55"/>
    </location>
</feature>
<comment type="caution">
    <text evidence="1">The sequence shown here is derived from an EMBL/GenBank/DDBJ whole genome shotgun (WGS) entry which is preliminary data.</text>
</comment>
<sequence length="55" mass="6498">MKGMSDDEFVKKYKKLVYNFVWKKYSSNEEMIKSNTGLEIDDLIQYGMIGLLKAR</sequence>
<dbReference type="Proteomes" id="UP000228484">
    <property type="component" value="Unassembled WGS sequence"/>
</dbReference>
<dbReference type="GO" id="GO:0003700">
    <property type="term" value="F:DNA-binding transcription factor activity"/>
    <property type="evidence" value="ECO:0007669"/>
    <property type="project" value="InterPro"/>
</dbReference>
<dbReference type="InterPro" id="IPR013325">
    <property type="entry name" value="RNA_pol_sigma_r2"/>
</dbReference>
<dbReference type="SUPFAM" id="SSF88946">
    <property type="entry name" value="Sigma2 domain of RNA polymerase sigma factors"/>
    <property type="match status" value="1"/>
</dbReference>
<organism evidence="1 2">
    <name type="scientific">Bacillus fungorum</name>
    <dbReference type="NCBI Taxonomy" id="2039284"/>
    <lineage>
        <taxon>Bacteria</taxon>
        <taxon>Bacillati</taxon>
        <taxon>Bacillota</taxon>
        <taxon>Bacilli</taxon>
        <taxon>Bacillales</taxon>
        <taxon>Bacillaceae</taxon>
        <taxon>Bacillus</taxon>
    </lineage>
</organism>
<protein>
    <submittedName>
        <fullName evidence="1">RNA polymerase subunit sigma-28</fullName>
    </submittedName>
</protein>
<evidence type="ECO:0000313" key="2">
    <source>
        <dbReference type="Proteomes" id="UP000228484"/>
    </source>
</evidence>
<dbReference type="AlphaFoldDB" id="A0A2G6Q7Y2"/>
<name>A0A2G6Q7Y2_9BACI</name>
<accession>A0A2G6Q7Y2</accession>
<proteinExistence type="predicted"/>
<evidence type="ECO:0000313" key="1">
    <source>
        <dbReference type="EMBL" id="PIE92927.1"/>
    </source>
</evidence>
<gene>
    <name evidence="1" type="ORF">CO726_23845</name>
</gene>
<dbReference type="Gene3D" id="1.10.1740.10">
    <property type="match status" value="1"/>
</dbReference>